<gene>
    <name evidence="2" type="ORF">FPSE_01036</name>
</gene>
<feature type="region of interest" description="Disordered" evidence="1">
    <location>
        <begin position="23"/>
        <end position="243"/>
    </location>
</feature>
<keyword evidence="3" id="KW-1185">Reference proteome</keyword>
<feature type="compositionally biased region" description="Polar residues" evidence="1">
    <location>
        <begin position="70"/>
        <end position="85"/>
    </location>
</feature>
<evidence type="ECO:0000313" key="2">
    <source>
        <dbReference type="EMBL" id="EKJ78780.1"/>
    </source>
</evidence>
<dbReference type="Proteomes" id="UP000007978">
    <property type="component" value="Chromosome 1"/>
</dbReference>
<organism evidence="2 3">
    <name type="scientific">Fusarium pseudograminearum (strain CS3096)</name>
    <name type="common">Wheat and barley crown-rot fungus</name>
    <dbReference type="NCBI Taxonomy" id="1028729"/>
    <lineage>
        <taxon>Eukaryota</taxon>
        <taxon>Fungi</taxon>
        <taxon>Dikarya</taxon>
        <taxon>Ascomycota</taxon>
        <taxon>Pezizomycotina</taxon>
        <taxon>Sordariomycetes</taxon>
        <taxon>Hypocreomycetidae</taxon>
        <taxon>Hypocreales</taxon>
        <taxon>Nectriaceae</taxon>
        <taxon>Fusarium</taxon>
    </lineage>
</organism>
<dbReference type="HOGENOM" id="CLU_083067_0_0_1"/>
<evidence type="ECO:0000313" key="3">
    <source>
        <dbReference type="Proteomes" id="UP000007978"/>
    </source>
</evidence>
<dbReference type="OrthoDB" id="5097987at2759"/>
<reference evidence="2 3" key="1">
    <citation type="journal article" date="2012" name="PLoS Pathog.">
        <title>Comparative pathogenomics reveals horizontally acquired novel virulence genes in fungi infecting cereal hosts.</title>
        <authorList>
            <person name="Gardiner D.M."/>
            <person name="McDonald M.C."/>
            <person name="Covarelli L."/>
            <person name="Solomon P.S."/>
            <person name="Rusu A.G."/>
            <person name="Marshall M."/>
            <person name="Kazan K."/>
            <person name="Chakraborty S."/>
            <person name="McDonald B.A."/>
            <person name="Manners J.M."/>
        </authorList>
    </citation>
    <scope>NUCLEOTIDE SEQUENCE [LARGE SCALE GENOMIC DNA]</scope>
    <source>
        <strain evidence="2 3">CS3096</strain>
    </source>
</reference>
<feature type="compositionally biased region" description="Polar residues" evidence="1">
    <location>
        <begin position="103"/>
        <end position="112"/>
    </location>
</feature>
<dbReference type="AlphaFoldDB" id="K3W349"/>
<dbReference type="RefSeq" id="XP_009252431.1">
    <property type="nucleotide sequence ID" value="XM_009254156.1"/>
</dbReference>
<dbReference type="KEGG" id="fpu:FPSE_01036"/>
<name>K3W349_FUSPC</name>
<comment type="caution">
    <text evidence="2">The sequence shown here is derived from an EMBL/GenBank/DDBJ whole genome shotgun (WGS) entry which is preliminary data.</text>
</comment>
<dbReference type="GeneID" id="20359656"/>
<dbReference type="EMBL" id="AFNW01000021">
    <property type="protein sequence ID" value="EKJ78780.1"/>
    <property type="molecule type" value="Genomic_DNA"/>
</dbReference>
<dbReference type="eggNOG" id="ENOG502T645">
    <property type="taxonomic scope" value="Eukaryota"/>
</dbReference>
<feature type="compositionally biased region" description="Basic residues" evidence="1">
    <location>
        <begin position="115"/>
        <end position="125"/>
    </location>
</feature>
<protein>
    <submittedName>
        <fullName evidence="2">Uncharacterized protein</fullName>
    </submittedName>
</protein>
<accession>K3W349</accession>
<sequence length="243" mass="27586">MSLSSITGVGLYNYATLSNTASYAGSYSSSHSRDPSYSRRPSVPMNSYPASMHSRARNSTDSRVDPYSYPRNSESSHATKATSVNEEAMRILRRKQNDRKNSVDLSYSSSEQPRYHRHSHHAYHSHHPDNRDNRYNSASAKSRRRMRRAATPPDPTLSPPPEPSAAVEMKPRRKSKWRFWAKQEPDYIAEASTAAPPSPPKPRDELGTKVITKRRPSITEWLAEDSSPPQSPTTLKRLFEEEE</sequence>
<proteinExistence type="predicted"/>
<feature type="compositionally biased region" description="Pro residues" evidence="1">
    <location>
        <begin position="152"/>
        <end position="163"/>
    </location>
</feature>
<evidence type="ECO:0000256" key="1">
    <source>
        <dbReference type="SAM" id="MobiDB-lite"/>
    </source>
</evidence>